<dbReference type="EMBL" id="CANL01000052">
    <property type="protein sequence ID" value="CCM65092.1"/>
    <property type="molecule type" value="Genomic_DNA"/>
</dbReference>
<dbReference type="InterPro" id="IPR001764">
    <property type="entry name" value="Glyco_hydro_3_N"/>
</dbReference>
<feature type="domain" description="Glycoside hydrolase family 3 N-terminal" evidence="7">
    <location>
        <begin position="55"/>
        <end position="136"/>
    </location>
</feature>
<dbReference type="Gene3D" id="3.20.20.300">
    <property type="entry name" value="Glycoside hydrolase, family 3, N-terminal domain"/>
    <property type="match status" value="1"/>
</dbReference>
<dbReference type="InterPro" id="IPR036962">
    <property type="entry name" value="Glyco_hydro_3_N_sf"/>
</dbReference>
<dbReference type="Pfam" id="PF00933">
    <property type="entry name" value="Glyco_hydro_3"/>
    <property type="match status" value="1"/>
</dbReference>
<comment type="similarity">
    <text evidence="2">Belongs to the glycosyl hydrolase 3 family.</text>
</comment>
<dbReference type="GO" id="GO:0009254">
    <property type="term" value="P:peptidoglycan turnover"/>
    <property type="evidence" value="ECO:0007669"/>
    <property type="project" value="TreeGrafter"/>
</dbReference>
<accession>R4Z748</accession>
<name>R4Z748_9ACTN</name>
<keyword evidence="4" id="KW-0378">Hydrolase</keyword>
<dbReference type="EC" id="3.2.1.52" evidence="3"/>
<dbReference type="AlphaFoldDB" id="R4Z748"/>
<evidence type="ECO:0000313" key="8">
    <source>
        <dbReference type="EMBL" id="CCM65092.1"/>
    </source>
</evidence>
<dbReference type="eggNOG" id="COG1472">
    <property type="taxonomic scope" value="Bacteria"/>
</dbReference>
<evidence type="ECO:0000256" key="1">
    <source>
        <dbReference type="ARBA" id="ARBA00001231"/>
    </source>
</evidence>
<sequence length="144" mass="15140">MPGSKRSTSTFDNANSEVPYGPSSASKIAWVPHSASATRRAWGNAERSPLDTPGDDMGYDGVAVTDELAEMGAVTQRGISVPDAVEESLIAGNDMALCFADVTLLGQVLDQLERAVADGRLSQGRGDESLQRVLTLKLSAECLA</sequence>
<dbReference type="PANTHER" id="PTHR30480">
    <property type="entry name" value="BETA-HEXOSAMINIDASE-RELATED"/>
    <property type="match status" value="1"/>
</dbReference>
<feature type="region of interest" description="Disordered" evidence="6">
    <location>
        <begin position="40"/>
        <end position="59"/>
    </location>
</feature>
<dbReference type="STRING" id="1229780.BN381_560002"/>
<dbReference type="InterPro" id="IPR050226">
    <property type="entry name" value="NagZ_Beta-hexosaminidase"/>
</dbReference>
<feature type="compositionally biased region" description="Polar residues" evidence="6">
    <location>
        <begin position="1"/>
        <end position="16"/>
    </location>
</feature>
<dbReference type="Proteomes" id="UP000018291">
    <property type="component" value="Unassembled WGS sequence"/>
</dbReference>
<gene>
    <name evidence="8" type="ORF">BN381_560002</name>
</gene>
<comment type="caution">
    <text evidence="8">The sequence shown here is derived from an EMBL/GenBank/DDBJ whole genome shotgun (WGS) entry which is preliminary data.</text>
</comment>
<evidence type="ECO:0000256" key="2">
    <source>
        <dbReference type="ARBA" id="ARBA00005336"/>
    </source>
</evidence>
<dbReference type="InterPro" id="IPR017853">
    <property type="entry name" value="GH"/>
</dbReference>
<dbReference type="PANTHER" id="PTHR30480:SF13">
    <property type="entry name" value="BETA-HEXOSAMINIDASE"/>
    <property type="match status" value="1"/>
</dbReference>
<reference evidence="8 9" key="1">
    <citation type="journal article" date="2013" name="ISME J.">
        <title>Metabolic model for the filamentous 'Candidatus Microthrix parvicella' based on genomic and metagenomic analyses.</title>
        <authorList>
            <person name="Jon McIlroy S."/>
            <person name="Kristiansen R."/>
            <person name="Albertsen M."/>
            <person name="Michael Karst S."/>
            <person name="Rossetti S."/>
            <person name="Lund Nielsen J."/>
            <person name="Tandoi V."/>
            <person name="James Seviour R."/>
            <person name="Nielsen P.H."/>
        </authorList>
    </citation>
    <scope>NUCLEOTIDE SEQUENCE [LARGE SCALE GENOMIC DNA]</scope>
    <source>
        <strain evidence="8 9">RN1</strain>
    </source>
</reference>
<evidence type="ECO:0000256" key="4">
    <source>
        <dbReference type="ARBA" id="ARBA00022801"/>
    </source>
</evidence>
<evidence type="ECO:0000256" key="3">
    <source>
        <dbReference type="ARBA" id="ARBA00012663"/>
    </source>
</evidence>
<dbReference type="GO" id="GO:0005975">
    <property type="term" value="P:carbohydrate metabolic process"/>
    <property type="evidence" value="ECO:0007669"/>
    <property type="project" value="InterPro"/>
</dbReference>
<dbReference type="GO" id="GO:0004563">
    <property type="term" value="F:beta-N-acetylhexosaminidase activity"/>
    <property type="evidence" value="ECO:0007669"/>
    <property type="project" value="UniProtKB-EC"/>
</dbReference>
<proteinExistence type="inferred from homology"/>
<feature type="region of interest" description="Disordered" evidence="6">
    <location>
        <begin position="1"/>
        <end position="25"/>
    </location>
</feature>
<dbReference type="SUPFAM" id="SSF51445">
    <property type="entry name" value="(Trans)glycosidases"/>
    <property type="match status" value="1"/>
</dbReference>
<comment type="catalytic activity">
    <reaction evidence="1">
        <text>Hydrolysis of terminal non-reducing N-acetyl-D-hexosamine residues in N-acetyl-beta-D-hexosaminides.</text>
        <dbReference type="EC" id="3.2.1.52"/>
    </reaction>
</comment>
<protein>
    <recommendedName>
        <fullName evidence="3">beta-N-acetylhexosaminidase</fullName>
        <ecNumber evidence="3">3.2.1.52</ecNumber>
    </recommendedName>
</protein>
<evidence type="ECO:0000259" key="7">
    <source>
        <dbReference type="Pfam" id="PF00933"/>
    </source>
</evidence>
<keyword evidence="5" id="KW-0326">Glycosidase</keyword>
<evidence type="ECO:0000256" key="5">
    <source>
        <dbReference type="ARBA" id="ARBA00023295"/>
    </source>
</evidence>
<evidence type="ECO:0000256" key="6">
    <source>
        <dbReference type="SAM" id="MobiDB-lite"/>
    </source>
</evidence>
<evidence type="ECO:0000313" key="9">
    <source>
        <dbReference type="Proteomes" id="UP000018291"/>
    </source>
</evidence>
<dbReference type="HOGENOM" id="CLU_1792957_0_0_11"/>
<keyword evidence="9" id="KW-1185">Reference proteome</keyword>
<organism evidence="8 9">
    <name type="scientific">Candidatus Neomicrothrix parvicella RN1</name>
    <dbReference type="NCBI Taxonomy" id="1229780"/>
    <lineage>
        <taxon>Bacteria</taxon>
        <taxon>Bacillati</taxon>
        <taxon>Actinomycetota</taxon>
        <taxon>Acidimicrobiia</taxon>
        <taxon>Acidimicrobiales</taxon>
        <taxon>Microthrixaceae</taxon>
        <taxon>Candidatus Neomicrothrix</taxon>
    </lineage>
</organism>